<dbReference type="Proteomes" id="UP000630718">
    <property type="component" value="Unassembled WGS sequence"/>
</dbReference>
<evidence type="ECO:0000259" key="2">
    <source>
        <dbReference type="SMART" id="SM00470"/>
    </source>
</evidence>
<accession>A0A919E323</accession>
<name>A0A919E323_9ACTN</name>
<dbReference type="SMART" id="SM00470">
    <property type="entry name" value="ParB"/>
    <property type="match status" value="1"/>
</dbReference>
<reference evidence="3" key="1">
    <citation type="journal article" date="2014" name="Int. J. Syst. Evol. Microbiol.">
        <title>Complete genome sequence of Corynebacterium casei LMG S-19264T (=DSM 44701T), isolated from a smear-ripened cheese.</title>
        <authorList>
            <consortium name="US DOE Joint Genome Institute (JGI-PGF)"/>
            <person name="Walter F."/>
            <person name="Albersmeier A."/>
            <person name="Kalinowski J."/>
            <person name="Ruckert C."/>
        </authorList>
    </citation>
    <scope>NUCLEOTIDE SEQUENCE</scope>
    <source>
        <strain evidence="3">JCM 4477</strain>
    </source>
</reference>
<comment type="caution">
    <text evidence="3">The sequence shown here is derived from an EMBL/GenBank/DDBJ whole genome shotgun (WGS) entry which is preliminary data.</text>
</comment>
<feature type="region of interest" description="Disordered" evidence="1">
    <location>
        <begin position="209"/>
        <end position="228"/>
    </location>
</feature>
<evidence type="ECO:0000256" key="1">
    <source>
        <dbReference type="SAM" id="MobiDB-lite"/>
    </source>
</evidence>
<dbReference type="AlphaFoldDB" id="A0A919E323"/>
<feature type="region of interest" description="Disordered" evidence="1">
    <location>
        <begin position="134"/>
        <end position="161"/>
    </location>
</feature>
<dbReference type="InterPro" id="IPR003115">
    <property type="entry name" value="ParB_N"/>
</dbReference>
<dbReference type="EMBL" id="BNBI01000007">
    <property type="protein sequence ID" value="GHF07690.1"/>
    <property type="molecule type" value="Genomic_DNA"/>
</dbReference>
<feature type="compositionally biased region" description="Basic and acidic residues" evidence="1">
    <location>
        <begin position="141"/>
        <end position="161"/>
    </location>
</feature>
<organism evidence="3 4">
    <name type="scientific">Streptomyces fumanus</name>
    <dbReference type="NCBI Taxonomy" id="67302"/>
    <lineage>
        <taxon>Bacteria</taxon>
        <taxon>Bacillati</taxon>
        <taxon>Actinomycetota</taxon>
        <taxon>Actinomycetes</taxon>
        <taxon>Kitasatosporales</taxon>
        <taxon>Streptomycetaceae</taxon>
        <taxon>Streptomyces</taxon>
    </lineage>
</organism>
<dbReference type="InterPro" id="IPR036086">
    <property type="entry name" value="ParB/Sulfiredoxin_sf"/>
</dbReference>
<keyword evidence="4" id="KW-1185">Reference proteome</keyword>
<proteinExistence type="predicted"/>
<sequence>MEPEEEEINQQPLVEIEISSLSLAGSPRLAGESAEHIEALAAAQEPLPPITVHRPTMRVIDGFHRLKAAQSRGDSTIAARFFDGDEAAAFVLAVKLNAAHGLPLTLADRKRAAERIIASRPQWSDRRVASVTGISPGTVGDIRRRDGREPETVGRRLGQDGRLRPVDGSAGRIIAGELLTENPELSLRQVARAAGISPETARDVRNRLRNGEDPLPRQHLRRKDPEQGRDVVVRKGFRALGLARPAGRGQPRAVPDRAALVKRLKDDPALRFTDTGRNLLRILALHTLSKDEWEAIIDNVPPHCSNIIADLARQFADLWSEFAVRVEEEVAQIS</sequence>
<gene>
    <name evidence="3" type="ORF">GCM10018772_35880</name>
</gene>
<evidence type="ECO:0000313" key="3">
    <source>
        <dbReference type="EMBL" id="GHF07690.1"/>
    </source>
</evidence>
<feature type="domain" description="ParB-like N-terminal" evidence="2">
    <location>
        <begin position="14"/>
        <end position="98"/>
    </location>
</feature>
<protein>
    <recommendedName>
        <fullName evidence="2">ParB-like N-terminal domain-containing protein</fullName>
    </recommendedName>
</protein>
<dbReference type="SUPFAM" id="SSF110849">
    <property type="entry name" value="ParB/Sulfiredoxin"/>
    <property type="match status" value="1"/>
</dbReference>
<reference evidence="3" key="2">
    <citation type="submission" date="2020-09" db="EMBL/GenBank/DDBJ databases">
        <authorList>
            <person name="Sun Q."/>
            <person name="Ohkuma M."/>
        </authorList>
    </citation>
    <scope>NUCLEOTIDE SEQUENCE</scope>
    <source>
        <strain evidence="3">JCM 4477</strain>
    </source>
</reference>
<evidence type="ECO:0000313" key="4">
    <source>
        <dbReference type="Proteomes" id="UP000630718"/>
    </source>
</evidence>
<dbReference type="RefSeq" id="WP_190205295.1">
    <property type="nucleotide sequence ID" value="NZ_BNBI01000007.1"/>
</dbReference>